<protein>
    <recommendedName>
        <fullName evidence="3">Lipoprotein</fullName>
    </recommendedName>
</protein>
<organism evidence="1 2">
    <name type="scientific">Flavobacterium cupreum</name>
    <dbReference type="NCBI Taxonomy" id="2133766"/>
    <lineage>
        <taxon>Bacteria</taxon>
        <taxon>Pseudomonadati</taxon>
        <taxon>Bacteroidota</taxon>
        <taxon>Flavobacteriia</taxon>
        <taxon>Flavobacteriales</taxon>
        <taxon>Flavobacteriaceae</taxon>
        <taxon>Flavobacterium</taxon>
    </lineage>
</organism>
<dbReference type="Proteomes" id="UP000288102">
    <property type="component" value="Unassembled WGS sequence"/>
</dbReference>
<name>A0A434A5S4_9FLAO</name>
<keyword evidence="2" id="KW-1185">Reference proteome</keyword>
<evidence type="ECO:0008006" key="3">
    <source>
        <dbReference type="Google" id="ProtNLM"/>
    </source>
</evidence>
<dbReference type="PROSITE" id="PS51257">
    <property type="entry name" value="PROKAR_LIPOPROTEIN"/>
    <property type="match status" value="1"/>
</dbReference>
<dbReference type="EMBL" id="QWDM01000008">
    <property type="protein sequence ID" value="RUT69654.1"/>
    <property type="molecule type" value="Genomic_DNA"/>
</dbReference>
<comment type="caution">
    <text evidence="1">The sequence shown here is derived from an EMBL/GenBank/DDBJ whole genome shotgun (WGS) entry which is preliminary data.</text>
</comment>
<gene>
    <name evidence="1" type="ORF">D0817_13600</name>
</gene>
<sequence>MKVKYLFVLALLGGCQKEKAITEAASIAPEKKTEVTLAKEEKFLKTDTVAISEGDETSKNNYILAHLLDQKADKDSIVTQHYQLDFYQDRTKTVSSRVTIEGYQKGSEWGASYGLSSTAVKNSSFIQVSFGYPACGYMQNNYLYYLKNKGLQLVYEWDTMSDSGWGSWVEFTAPKGKTDTESFYCKRVAFEPDDDNEDMGTAKHSDSVVFQFKNQRWTKQLLSPADQTYFEKKMSFNAFHEIKQ</sequence>
<dbReference type="AlphaFoldDB" id="A0A434A5S4"/>
<reference evidence="2" key="1">
    <citation type="journal article" date="2019" name="Syst. Appl. Microbiol.">
        <title>Flavobacterium circumlabens sp. nov. and Flavobacterium cupreum sp. nov., two psychrotrophic species isolated from Antarctic environmental samples.</title>
        <authorList>
            <person name="Kralova S."/>
            <person name="Busse H.-J."/>
            <person name="Svec P."/>
            <person name="Maslanova I."/>
            <person name="Stankova E."/>
            <person name="Bartak M."/>
            <person name="Sedlacek I."/>
        </authorList>
    </citation>
    <scope>NUCLEOTIDE SEQUENCE [LARGE SCALE GENOMIC DNA]</scope>
    <source>
        <strain evidence="2">CCM 8825</strain>
    </source>
</reference>
<evidence type="ECO:0000313" key="2">
    <source>
        <dbReference type="Proteomes" id="UP000288102"/>
    </source>
</evidence>
<dbReference type="RefSeq" id="WP_127338895.1">
    <property type="nucleotide sequence ID" value="NZ_QWDM01000008.1"/>
</dbReference>
<evidence type="ECO:0000313" key="1">
    <source>
        <dbReference type="EMBL" id="RUT69654.1"/>
    </source>
</evidence>
<dbReference type="OrthoDB" id="1362727at2"/>
<proteinExistence type="predicted"/>
<accession>A0A434A5S4</accession>